<evidence type="ECO:0000256" key="7">
    <source>
        <dbReference type="ARBA" id="ARBA00022842"/>
    </source>
</evidence>
<keyword evidence="9" id="KW-0456">Lyase</keyword>
<comment type="pathway">
    <text evidence="2">Cofactor biosynthesis; riboflavin biosynthesis; 2-hydroxy-3-oxobutyl phosphate from D-ribulose 5-phosphate: step 1/1.</text>
</comment>
<dbReference type="EC" id="4.1.99.12" evidence="3"/>
<reference evidence="10 11" key="1">
    <citation type="submission" date="2018-12" db="EMBL/GenBank/DDBJ databases">
        <title>Rubrispira sanarue gen. nov., sp., nov., a member of the order Silvanigrellales, isolated from a brackish lake in Hamamatsu Japan.</title>
        <authorList>
            <person name="Maejima Y."/>
            <person name="Iino T."/>
            <person name="Muraguchi Y."/>
            <person name="Fukuda K."/>
            <person name="Nojiri H."/>
            <person name="Ohkuma M."/>
            <person name="Moriuchi R."/>
            <person name="Dohra H."/>
            <person name="Kimbara K."/>
            <person name="Shintani M."/>
        </authorList>
    </citation>
    <scope>NUCLEOTIDE SEQUENCE [LARGE SCALE GENOMIC DNA]</scope>
    <source>
        <strain evidence="10 11">RF1110005</strain>
    </source>
</reference>
<dbReference type="Gene3D" id="3.90.870.10">
    <property type="entry name" value="DHBP synthase"/>
    <property type="match status" value="1"/>
</dbReference>
<evidence type="ECO:0000256" key="9">
    <source>
        <dbReference type="ARBA" id="ARBA00023239"/>
    </source>
</evidence>
<dbReference type="SUPFAM" id="SSF55821">
    <property type="entry name" value="YrdC/RibB"/>
    <property type="match status" value="1"/>
</dbReference>
<keyword evidence="5" id="KW-0686">Riboflavin biosynthesis</keyword>
<evidence type="ECO:0000313" key="11">
    <source>
        <dbReference type="Proteomes" id="UP000291236"/>
    </source>
</evidence>
<dbReference type="UniPathway" id="UPA00275">
    <property type="reaction ID" value="UER00399"/>
</dbReference>
<sequence length="382" mass="42338">MLVDNQYSSELVAIKNKLKKALIAFQEGQLILVGDDGLRENEADLVFHAKGATPQNVNFAIKYARGLLCVSLGHELADNLGFSTSPKLPGGVSHTNFTVSVDAKEGVTNGISAKDRAHTISLMANINSKMSDFISPGHVFPVRAMTGGLLARAGHTEALYELCQMTKLPYAAAMCEVLGDDGDAIDPHTLAHKENRKCVFHNLPFISTVDILWNKILLCENNESKFLKSEQFDCKEKSLKPISVFILQAGLEENITLPTMLSIYKKELSFDNIRLSITNSVYTWDNGISRESCSAEISLFSHENCLEIVPQSIKDFCDMSGKEGLKKTKSSVRRAVSLLRSIQFINKDFNLNDSHENKLSKLKFIVPEDFMFINAIISIQNS</sequence>
<keyword evidence="11" id="KW-1185">Reference proteome</keyword>
<dbReference type="KEGG" id="sbf:JCM31447_21430"/>
<dbReference type="EMBL" id="AP019368">
    <property type="protein sequence ID" value="BBH53696.1"/>
    <property type="molecule type" value="Genomic_DNA"/>
</dbReference>
<evidence type="ECO:0000256" key="4">
    <source>
        <dbReference type="ARBA" id="ARBA00018836"/>
    </source>
</evidence>
<evidence type="ECO:0000256" key="1">
    <source>
        <dbReference type="ARBA" id="ARBA00002284"/>
    </source>
</evidence>
<evidence type="ECO:0000256" key="8">
    <source>
        <dbReference type="ARBA" id="ARBA00023211"/>
    </source>
</evidence>
<dbReference type="PANTHER" id="PTHR21327">
    <property type="entry name" value="GTP CYCLOHYDROLASE II-RELATED"/>
    <property type="match status" value="1"/>
</dbReference>
<dbReference type="AlphaFoldDB" id="A0A4P2VKC6"/>
<keyword evidence="6" id="KW-0479">Metal-binding</keyword>
<accession>A0A4P2VKC6</accession>
<evidence type="ECO:0000256" key="5">
    <source>
        <dbReference type="ARBA" id="ARBA00022619"/>
    </source>
</evidence>
<keyword evidence="7" id="KW-0460">Magnesium</keyword>
<organism evidence="10 11">
    <name type="scientific">Fluviispira sanaruensis</name>
    <dbReference type="NCBI Taxonomy" id="2493639"/>
    <lineage>
        <taxon>Bacteria</taxon>
        <taxon>Pseudomonadati</taxon>
        <taxon>Bdellovibrionota</taxon>
        <taxon>Oligoflexia</taxon>
        <taxon>Silvanigrellales</taxon>
        <taxon>Silvanigrellaceae</taxon>
        <taxon>Fluviispira</taxon>
    </lineage>
</organism>
<dbReference type="GO" id="GO:0008686">
    <property type="term" value="F:3,4-dihydroxy-2-butanone-4-phosphate synthase activity"/>
    <property type="evidence" value="ECO:0007669"/>
    <property type="project" value="UniProtKB-EC"/>
</dbReference>
<comment type="function">
    <text evidence="1">Catalyzes the conversion of D-ribulose 5-phosphate to formate and 3,4-dihydroxy-2-butanone 4-phosphate.</text>
</comment>
<dbReference type="PANTHER" id="PTHR21327:SF46">
    <property type="entry name" value="3,4-DIHYDROXY-2-BUTANONE 4-PHOSPHATE SYNTHASE"/>
    <property type="match status" value="1"/>
</dbReference>
<dbReference type="GO" id="GO:0046872">
    <property type="term" value="F:metal ion binding"/>
    <property type="evidence" value="ECO:0007669"/>
    <property type="project" value="UniProtKB-KW"/>
</dbReference>
<evidence type="ECO:0000256" key="6">
    <source>
        <dbReference type="ARBA" id="ARBA00022723"/>
    </source>
</evidence>
<dbReference type="RefSeq" id="WP_130610073.1">
    <property type="nucleotide sequence ID" value="NZ_AP019368.1"/>
</dbReference>
<evidence type="ECO:0000256" key="3">
    <source>
        <dbReference type="ARBA" id="ARBA00012153"/>
    </source>
</evidence>
<gene>
    <name evidence="10" type="ORF">JCM31447_21430</name>
</gene>
<dbReference type="Proteomes" id="UP000291236">
    <property type="component" value="Chromosome"/>
</dbReference>
<keyword evidence="8" id="KW-0464">Manganese</keyword>
<protein>
    <recommendedName>
        <fullName evidence="4">3,4-dihydroxy-2-butanone 4-phosphate synthase</fullName>
        <ecNumber evidence="3">4.1.99.12</ecNumber>
    </recommendedName>
</protein>
<dbReference type="Pfam" id="PF00926">
    <property type="entry name" value="DHBP_synthase"/>
    <property type="match status" value="1"/>
</dbReference>
<dbReference type="InterPro" id="IPR000422">
    <property type="entry name" value="DHBP_synthase_RibB"/>
</dbReference>
<evidence type="ECO:0000256" key="2">
    <source>
        <dbReference type="ARBA" id="ARBA00004904"/>
    </source>
</evidence>
<dbReference type="GO" id="GO:0005829">
    <property type="term" value="C:cytosol"/>
    <property type="evidence" value="ECO:0007669"/>
    <property type="project" value="TreeGrafter"/>
</dbReference>
<evidence type="ECO:0000313" key="10">
    <source>
        <dbReference type="EMBL" id="BBH53696.1"/>
    </source>
</evidence>
<dbReference type="InterPro" id="IPR017945">
    <property type="entry name" value="DHBP_synth_RibB-like_a/b_dom"/>
</dbReference>
<proteinExistence type="predicted"/>
<name>A0A4P2VKC6_FLUSA</name>
<dbReference type="GO" id="GO:0009231">
    <property type="term" value="P:riboflavin biosynthetic process"/>
    <property type="evidence" value="ECO:0007669"/>
    <property type="project" value="UniProtKB-UniPathway"/>
</dbReference>
<dbReference type="OrthoDB" id="5288730at2"/>